<accession>A0A3R7P7W7</accession>
<evidence type="ECO:0000256" key="2">
    <source>
        <dbReference type="SAM" id="MobiDB-lite"/>
    </source>
</evidence>
<proteinExistence type="predicted"/>
<dbReference type="EMBL" id="QCYY01001453">
    <property type="protein sequence ID" value="ROT77976.1"/>
    <property type="molecule type" value="Genomic_DNA"/>
</dbReference>
<comment type="caution">
    <text evidence="3">The sequence shown here is derived from an EMBL/GenBank/DDBJ whole genome shotgun (WGS) entry which is preliminary data.</text>
</comment>
<feature type="compositionally biased region" description="Polar residues" evidence="2">
    <location>
        <begin position="182"/>
        <end position="199"/>
    </location>
</feature>
<reference evidence="3 4" key="1">
    <citation type="submission" date="2018-04" db="EMBL/GenBank/DDBJ databases">
        <authorList>
            <person name="Zhang X."/>
            <person name="Yuan J."/>
            <person name="Li F."/>
            <person name="Xiang J."/>
        </authorList>
    </citation>
    <scope>NUCLEOTIDE SEQUENCE [LARGE SCALE GENOMIC DNA]</scope>
    <source>
        <tissue evidence="3">Muscle</tissue>
    </source>
</reference>
<keyword evidence="4" id="KW-1185">Reference proteome</keyword>
<gene>
    <name evidence="3" type="ORF">C7M84_003350</name>
</gene>
<dbReference type="Gene3D" id="1.20.5.170">
    <property type="match status" value="1"/>
</dbReference>
<dbReference type="OrthoDB" id="6349870at2759"/>
<organism evidence="3 4">
    <name type="scientific">Penaeus vannamei</name>
    <name type="common">Whiteleg shrimp</name>
    <name type="synonym">Litopenaeus vannamei</name>
    <dbReference type="NCBI Taxonomy" id="6689"/>
    <lineage>
        <taxon>Eukaryota</taxon>
        <taxon>Metazoa</taxon>
        <taxon>Ecdysozoa</taxon>
        <taxon>Arthropoda</taxon>
        <taxon>Crustacea</taxon>
        <taxon>Multicrustacea</taxon>
        <taxon>Malacostraca</taxon>
        <taxon>Eumalacostraca</taxon>
        <taxon>Eucarida</taxon>
        <taxon>Decapoda</taxon>
        <taxon>Dendrobranchiata</taxon>
        <taxon>Penaeoidea</taxon>
        <taxon>Penaeidae</taxon>
        <taxon>Penaeus</taxon>
    </lineage>
</organism>
<feature type="compositionally biased region" description="Basic residues" evidence="2">
    <location>
        <begin position="172"/>
        <end position="181"/>
    </location>
</feature>
<evidence type="ECO:0000313" key="4">
    <source>
        <dbReference type="Proteomes" id="UP000283509"/>
    </source>
</evidence>
<evidence type="ECO:0000256" key="1">
    <source>
        <dbReference type="SAM" id="Coils"/>
    </source>
</evidence>
<dbReference type="AlphaFoldDB" id="A0A3R7P7W7"/>
<evidence type="ECO:0000313" key="3">
    <source>
        <dbReference type="EMBL" id="ROT77976.1"/>
    </source>
</evidence>
<reference evidence="3 4" key="2">
    <citation type="submission" date="2019-01" db="EMBL/GenBank/DDBJ databases">
        <title>The decoding of complex shrimp genome reveals the adaptation for benthos swimmer, frequently molting mechanism and breeding impact on genome.</title>
        <authorList>
            <person name="Sun Y."/>
            <person name="Gao Y."/>
            <person name="Yu Y."/>
        </authorList>
    </citation>
    <scope>NUCLEOTIDE SEQUENCE [LARGE SCALE GENOMIC DNA]</scope>
    <source>
        <tissue evidence="3">Muscle</tissue>
    </source>
</reference>
<feature type="region of interest" description="Disordered" evidence="2">
    <location>
        <begin position="158"/>
        <end position="240"/>
    </location>
</feature>
<protein>
    <submittedName>
        <fullName evidence="3">Transcription factor ATF-b</fullName>
    </submittedName>
</protein>
<feature type="coiled-coil region" evidence="1">
    <location>
        <begin position="241"/>
        <end position="287"/>
    </location>
</feature>
<name>A0A3R7P7W7_PENVA</name>
<dbReference type="Proteomes" id="UP000283509">
    <property type="component" value="Unassembled WGS sequence"/>
</dbReference>
<sequence>MEKSLYSDIIGFTYNDDAKKTVTQVRLNYSDPGTDQMASGGLYQMDNTLAGDYRDMDVNTAMDFMNLSDSTDVGEQQIELPIYMRDMVSNVLTQQQDFPLELSDSLQTDLDLCASTLWTDEDHLNLDAINPDDLFTSTAGDSHQSENLYEPVAYQPLEYAASPQPQSTRASAGKRRTRAKSRAQSTAPEPQTSSYSVCEQPSLEDLGVQAHSPYSDAGSSTDEGSRPRQRRPRVSYDTLTEEQKYQRIRELNNEASRLYRQRHRQSLSKLEKDQHVQEERNRALRAKVEGLEKLRDEIQTYVNNVFRQRFSN</sequence>
<keyword evidence="1" id="KW-0175">Coiled coil</keyword>